<organism evidence="1 2">
    <name type="scientific">Spirosoma agri</name>
    <dbReference type="NCBI Taxonomy" id="1987381"/>
    <lineage>
        <taxon>Bacteria</taxon>
        <taxon>Pseudomonadati</taxon>
        <taxon>Bacteroidota</taxon>
        <taxon>Cytophagia</taxon>
        <taxon>Cytophagales</taxon>
        <taxon>Cytophagaceae</taxon>
        <taxon>Spirosoma</taxon>
    </lineage>
</organism>
<comment type="caution">
    <text evidence="1">The sequence shown here is derived from an EMBL/GenBank/DDBJ whole genome shotgun (WGS) entry which is preliminary data.</text>
</comment>
<dbReference type="GO" id="GO:0008781">
    <property type="term" value="F:N-acylneuraminate cytidylyltransferase activity"/>
    <property type="evidence" value="ECO:0007669"/>
    <property type="project" value="TreeGrafter"/>
</dbReference>
<dbReference type="PANTHER" id="PTHR21485:SF6">
    <property type="entry name" value="N-ACYLNEURAMINATE CYTIDYLYLTRANSFERASE-RELATED"/>
    <property type="match status" value="1"/>
</dbReference>
<dbReference type="Proteomes" id="UP000477386">
    <property type="component" value="Unassembled WGS sequence"/>
</dbReference>
<dbReference type="Pfam" id="PF02348">
    <property type="entry name" value="CTP_transf_3"/>
    <property type="match status" value="1"/>
</dbReference>
<dbReference type="EC" id="2.7.7.81" evidence="1"/>
<dbReference type="CDD" id="cd02513">
    <property type="entry name" value="CMP-NeuAc_Synthase"/>
    <property type="match status" value="1"/>
</dbReference>
<dbReference type="EMBL" id="JAAGNZ010000002">
    <property type="protein sequence ID" value="NEU69488.1"/>
    <property type="molecule type" value="Genomic_DNA"/>
</dbReference>
<dbReference type="PANTHER" id="PTHR21485">
    <property type="entry name" value="HAD SUPERFAMILY MEMBERS CMAS AND KDSC"/>
    <property type="match status" value="1"/>
</dbReference>
<keyword evidence="2" id="KW-1185">Reference proteome</keyword>
<dbReference type="NCBIfam" id="TIGR03584">
    <property type="entry name" value="PseF"/>
    <property type="match status" value="1"/>
</dbReference>
<protein>
    <submittedName>
        <fullName evidence="1">Pseudaminic acid cytidylyltransferase</fullName>
        <ecNumber evidence="1">2.7.7.81</ecNumber>
    </submittedName>
</protein>
<dbReference type="InterPro" id="IPR003329">
    <property type="entry name" value="Cytidylyl_trans"/>
</dbReference>
<dbReference type="RefSeq" id="WP_164041938.1">
    <property type="nucleotide sequence ID" value="NZ_JAAGNZ010000002.1"/>
</dbReference>
<dbReference type="AlphaFoldDB" id="A0A6M0IMN4"/>
<gene>
    <name evidence="1" type="primary">pseF</name>
    <name evidence="1" type="ORF">GK091_21550</name>
</gene>
<keyword evidence="1" id="KW-0548">Nucleotidyltransferase</keyword>
<name>A0A6M0IMN4_9BACT</name>
<reference evidence="1 2" key="1">
    <citation type="submission" date="2020-02" db="EMBL/GenBank/DDBJ databases">
        <title>Draft genome sequence of two Spirosoma agri KCTC 52727 and Spirosoma terrae KCTC 52035.</title>
        <authorList>
            <person name="Rojas J."/>
            <person name="Ambika Manirajan B."/>
            <person name="Ratering S."/>
            <person name="Suarez C."/>
            <person name="Schnell S."/>
        </authorList>
    </citation>
    <scope>NUCLEOTIDE SEQUENCE [LARGE SCALE GENOMIC DNA]</scope>
    <source>
        <strain evidence="1 2">KCTC 52727</strain>
    </source>
</reference>
<proteinExistence type="predicted"/>
<dbReference type="InterPro" id="IPR020039">
    <property type="entry name" value="PseF"/>
</dbReference>
<accession>A0A6M0IMN4</accession>
<evidence type="ECO:0000313" key="1">
    <source>
        <dbReference type="EMBL" id="NEU69488.1"/>
    </source>
</evidence>
<dbReference type="InterPro" id="IPR050793">
    <property type="entry name" value="CMP-NeuNAc_synthase"/>
</dbReference>
<evidence type="ECO:0000313" key="2">
    <source>
        <dbReference type="Proteomes" id="UP000477386"/>
    </source>
</evidence>
<sequence>MSSVAIITARGGSKRIPRKNIRPFLGKPIIAYVIDAARQSGLFADVMVSTDDEEIATLARQYGASVPFLRKAETADDFATTADVLHEVLNQYAHQSSLFNYACCLYPTAPFVTPVLLQRAFATLSEKQFDTVYPVQSFGFPIQRAVMLADDKVRWVQPEHALTRSQDLEPAYHDAGQFYFFSTNTFLRTRRLITDNSGGIVISEMDAHDIDTETDWRLAELKFQLSRNR</sequence>
<dbReference type="SUPFAM" id="SSF53448">
    <property type="entry name" value="Nucleotide-diphospho-sugar transferases"/>
    <property type="match status" value="1"/>
</dbReference>
<keyword evidence="1" id="KW-0808">Transferase</keyword>
<dbReference type="InterPro" id="IPR029044">
    <property type="entry name" value="Nucleotide-diphossugar_trans"/>
</dbReference>
<dbReference type="Gene3D" id="3.90.550.10">
    <property type="entry name" value="Spore Coat Polysaccharide Biosynthesis Protein SpsA, Chain A"/>
    <property type="match status" value="1"/>
</dbReference>